<dbReference type="PROSITE" id="PS50850">
    <property type="entry name" value="MFS"/>
    <property type="match status" value="1"/>
</dbReference>
<keyword evidence="5 8" id="KW-0812">Transmembrane</keyword>
<feature type="transmembrane region" description="Helical" evidence="8">
    <location>
        <begin position="223"/>
        <end position="245"/>
    </location>
</feature>
<evidence type="ECO:0000256" key="2">
    <source>
        <dbReference type="ARBA" id="ARBA00006236"/>
    </source>
</evidence>
<organism evidence="10 11">
    <name type="scientific">Zophobihabitans entericus</name>
    <dbReference type="NCBI Taxonomy" id="1635327"/>
    <lineage>
        <taxon>Bacteria</taxon>
        <taxon>Pseudomonadati</taxon>
        <taxon>Pseudomonadota</taxon>
        <taxon>Gammaproteobacteria</taxon>
        <taxon>Orbales</taxon>
        <taxon>Orbaceae</taxon>
        <taxon>Zophobihabitans</taxon>
    </lineage>
</organism>
<feature type="transmembrane region" description="Helical" evidence="8">
    <location>
        <begin position="295"/>
        <end position="317"/>
    </location>
</feature>
<dbReference type="PANTHER" id="PTHR23502">
    <property type="entry name" value="MAJOR FACILITATOR SUPERFAMILY"/>
    <property type="match status" value="1"/>
</dbReference>
<feature type="domain" description="Major facilitator superfamily (MFS) profile" evidence="9">
    <location>
        <begin position="1"/>
        <end position="391"/>
    </location>
</feature>
<keyword evidence="8" id="KW-0997">Cell inner membrane</keyword>
<dbReference type="GO" id="GO:0005886">
    <property type="term" value="C:plasma membrane"/>
    <property type="evidence" value="ECO:0007669"/>
    <property type="project" value="UniProtKB-SubCell"/>
</dbReference>
<evidence type="ECO:0000256" key="8">
    <source>
        <dbReference type="RuleBase" id="RU365088"/>
    </source>
</evidence>
<feature type="transmembrane region" description="Helical" evidence="8">
    <location>
        <begin position="266"/>
        <end position="289"/>
    </location>
</feature>
<dbReference type="GO" id="GO:0042910">
    <property type="term" value="F:xenobiotic transmembrane transporter activity"/>
    <property type="evidence" value="ECO:0007669"/>
    <property type="project" value="InterPro"/>
</dbReference>
<dbReference type="KEGG" id="orb:IPMB12_09490"/>
<feature type="transmembrane region" description="Helical" evidence="8">
    <location>
        <begin position="120"/>
        <end position="142"/>
    </location>
</feature>
<feature type="transmembrane region" description="Helical" evidence="8">
    <location>
        <begin position="367"/>
        <end position="388"/>
    </location>
</feature>
<keyword evidence="6 8" id="KW-1133">Transmembrane helix</keyword>
<keyword evidence="3 8" id="KW-0813">Transport</keyword>
<keyword evidence="4" id="KW-1003">Cell membrane</keyword>
<gene>
    <name evidence="10" type="ORF">IPMB12_09490</name>
</gene>
<dbReference type="Pfam" id="PF07690">
    <property type="entry name" value="MFS_1"/>
    <property type="match status" value="1"/>
</dbReference>
<reference evidence="10 11" key="1">
    <citation type="submission" date="2020-03" db="EMBL/GenBank/DDBJ databases">
        <title>Complete genome sequence of Orbus sp. IPMB12 (BCRC 80908).</title>
        <authorList>
            <person name="Lo W.-S."/>
            <person name="Chang T.-H."/>
            <person name="Kuo C.-H."/>
        </authorList>
    </citation>
    <scope>NUCLEOTIDE SEQUENCE [LARGE SCALE GENOMIC DNA]</scope>
    <source>
        <strain evidence="10 11">IPMB12</strain>
    </source>
</reference>
<dbReference type="InterPro" id="IPR020846">
    <property type="entry name" value="MFS_dom"/>
</dbReference>
<dbReference type="InterPro" id="IPR011701">
    <property type="entry name" value="MFS"/>
</dbReference>
<dbReference type="GO" id="GO:0015385">
    <property type="term" value="F:sodium:proton antiporter activity"/>
    <property type="evidence" value="ECO:0007669"/>
    <property type="project" value="TreeGrafter"/>
</dbReference>
<evidence type="ECO:0000256" key="7">
    <source>
        <dbReference type="ARBA" id="ARBA00023136"/>
    </source>
</evidence>
<dbReference type="InterPro" id="IPR004812">
    <property type="entry name" value="Efflux_drug-R_Bcr/CmlA"/>
</dbReference>
<keyword evidence="7 8" id="KW-0472">Membrane</keyword>
<dbReference type="InParanoid" id="A0A6G9IF80"/>
<dbReference type="SUPFAM" id="SSF103473">
    <property type="entry name" value="MFS general substrate transporter"/>
    <property type="match status" value="1"/>
</dbReference>
<name>A0A6G9IF80_9GAMM</name>
<dbReference type="AlphaFoldDB" id="A0A6G9IF80"/>
<dbReference type="Proteomes" id="UP000501168">
    <property type="component" value="Chromosome"/>
</dbReference>
<sequence length="397" mass="42962">MLMPLSIDMYLPSMPTIASDYAVSDGMVQLTISYYLLGFAVGQLIYGPLSDSFGRKSIILIGLIVFAFAAAVCALSQSIEQLIMARFFHGLAAASTAVVINALMRDIFKHRDEFSRMMSFVMLISNVAPLLAPILGGIIMLWFNWHAIFYSLSGTAILAFILVLCCIPETLSTARRVSFSLFNILKNFASLFRHRQVLTYMLLGAFSGAGLFSFLSLGPFVYINLYGVAPINFGYYFAVNIFVMIGMNMTNSRLVKKKGAISMLKLGLVIQASMSVILLLVSSLGLGFIPLVLSIAGYIGCIAIVGGNVMAVILDIYPHMAGTAASLTGTFRFTIAGLVGVLLAQLNQTSPEIDLINQIAPAKDYTAQWLMVGSMIICNVLACSFFLLSGKDKGVKA</sequence>
<evidence type="ECO:0000256" key="1">
    <source>
        <dbReference type="ARBA" id="ARBA00004651"/>
    </source>
</evidence>
<dbReference type="RefSeq" id="WP_166917768.1">
    <property type="nucleotide sequence ID" value="NZ_CP050253.1"/>
</dbReference>
<feature type="transmembrane region" description="Helical" evidence="8">
    <location>
        <begin position="85"/>
        <end position="108"/>
    </location>
</feature>
<comment type="subcellular location">
    <subcellularLocation>
        <location evidence="8">Cell inner membrane</location>
        <topology evidence="8">Multi-pass membrane protein</topology>
    </subcellularLocation>
    <subcellularLocation>
        <location evidence="1">Cell membrane</location>
        <topology evidence="1">Multi-pass membrane protein</topology>
    </subcellularLocation>
</comment>
<dbReference type="FunCoup" id="A0A6G9IF80">
    <property type="interactions" value="321"/>
</dbReference>
<feature type="transmembrane region" description="Helical" evidence="8">
    <location>
        <begin position="58"/>
        <end position="79"/>
    </location>
</feature>
<dbReference type="NCBIfam" id="NF008314">
    <property type="entry name" value="PRK11102.1"/>
    <property type="match status" value="1"/>
</dbReference>
<dbReference type="GO" id="GO:1990961">
    <property type="term" value="P:xenobiotic detoxification by transmembrane export across the plasma membrane"/>
    <property type="evidence" value="ECO:0007669"/>
    <property type="project" value="InterPro"/>
</dbReference>
<protein>
    <recommendedName>
        <fullName evidence="8">Bcr/CflA family efflux transporter</fullName>
    </recommendedName>
</protein>
<feature type="transmembrane region" description="Helical" evidence="8">
    <location>
        <begin position="148"/>
        <end position="167"/>
    </location>
</feature>
<dbReference type="EMBL" id="CP050253">
    <property type="protein sequence ID" value="QIQ22472.1"/>
    <property type="molecule type" value="Genomic_DNA"/>
</dbReference>
<feature type="transmembrane region" description="Helical" evidence="8">
    <location>
        <begin position="329"/>
        <end position="347"/>
    </location>
</feature>
<accession>A0A6G9IF80</accession>
<comment type="caution">
    <text evidence="8">Lacks conserved residue(s) required for the propagation of feature annotation.</text>
</comment>
<dbReference type="Gene3D" id="1.20.1720.10">
    <property type="entry name" value="Multidrug resistance protein D"/>
    <property type="match status" value="1"/>
</dbReference>
<comment type="similarity">
    <text evidence="2 8">Belongs to the major facilitator superfamily. Bcr/CmlA family.</text>
</comment>
<dbReference type="InterPro" id="IPR036259">
    <property type="entry name" value="MFS_trans_sf"/>
</dbReference>
<dbReference type="CDD" id="cd17320">
    <property type="entry name" value="MFS_MdfA_MDR_like"/>
    <property type="match status" value="1"/>
</dbReference>
<evidence type="ECO:0000259" key="9">
    <source>
        <dbReference type="PROSITE" id="PS50850"/>
    </source>
</evidence>
<evidence type="ECO:0000256" key="4">
    <source>
        <dbReference type="ARBA" id="ARBA00022475"/>
    </source>
</evidence>
<feature type="transmembrane region" description="Helical" evidence="8">
    <location>
        <begin position="27"/>
        <end position="46"/>
    </location>
</feature>
<evidence type="ECO:0000256" key="6">
    <source>
        <dbReference type="ARBA" id="ARBA00022989"/>
    </source>
</evidence>
<proteinExistence type="inferred from homology"/>
<evidence type="ECO:0000313" key="11">
    <source>
        <dbReference type="Proteomes" id="UP000501168"/>
    </source>
</evidence>
<dbReference type="NCBIfam" id="TIGR00710">
    <property type="entry name" value="efflux_Bcr_CflA"/>
    <property type="match status" value="1"/>
</dbReference>
<evidence type="ECO:0000256" key="3">
    <source>
        <dbReference type="ARBA" id="ARBA00022448"/>
    </source>
</evidence>
<dbReference type="PANTHER" id="PTHR23502:SF132">
    <property type="entry name" value="POLYAMINE TRANSPORTER 2-RELATED"/>
    <property type="match status" value="1"/>
</dbReference>
<evidence type="ECO:0000256" key="5">
    <source>
        <dbReference type="ARBA" id="ARBA00022692"/>
    </source>
</evidence>
<feature type="transmembrane region" description="Helical" evidence="8">
    <location>
        <begin position="197"/>
        <end position="217"/>
    </location>
</feature>
<evidence type="ECO:0000313" key="10">
    <source>
        <dbReference type="EMBL" id="QIQ22472.1"/>
    </source>
</evidence>
<keyword evidence="11" id="KW-1185">Reference proteome</keyword>